<evidence type="ECO:0000313" key="3">
    <source>
        <dbReference type="Proteomes" id="UP000316426"/>
    </source>
</evidence>
<keyword evidence="1" id="KW-0812">Transmembrane</keyword>
<keyword evidence="1" id="KW-0472">Membrane</keyword>
<accession>A0A518KED3</accession>
<evidence type="ECO:0000256" key="1">
    <source>
        <dbReference type="SAM" id="Phobius"/>
    </source>
</evidence>
<proteinExistence type="predicted"/>
<protein>
    <submittedName>
        <fullName evidence="2">Uncharacterized protein</fullName>
    </submittedName>
</protein>
<organism evidence="2 3">
    <name type="scientific">Botrimarina mediterranea</name>
    <dbReference type="NCBI Taxonomy" id="2528022"/>
    <lineage>
        <taxon>Bacteria</taxon>
        <taxon>Pseudomonadati</taxon>
        <taxon>Planctomycetota</taxon>
        <taxon>Planctomycetia</taxon>
        <taxon>Pirellulales</taxon>
        <taxon>Lacipirellulaceae</taxon>
        <taxon>Botrimarina</taxon>
    </lineage>
</organism>
<name>A0A518KED3_9BACT</name>
<dbReference type="Proteomes" id="UP000316426">
    <property type="component" value="Chromosome"/>
</dbReference>
<evidence type="ECO:0000313" key="2">
    <source>
        <dbReference type="EMBL" id="QDV76148.1"/>
    </source>
</evidence>
<sequence>MLALVESVSWAVILLSVVLGMVVALRPAKREERVQKPRG</sequence>
<dbReference type="KEGG" id="bmei:Spa11_43730"/>
<gene>
    <name evidence="2" type="ORF">Spa11_43730</name>
</gene>
<keyword evidence="3" id="KW-1185">Reference proteome</keyword>
<reference evidence="2 3" key="1">
    <citation type="submission" date="2019-02" db="EMBL/GenBank/DDBJ databases">
        <title>Deep-cultivation of Planctomycetes and their phenomic and genomic characterization uncovers novel biology.</title>
        <authorList>
            <person name="Wiegand S."/>
            <person name="Jogler M."/>
            <person name="Boedeker C."/>
            <person name="Pinto D."/>
            <person name="Vollmers J."/>
            <person name="Rivas-Marin E."/>
            <person name="Kohn T."/>
            <person name="Peeters S.H."/>
            <person name="Heuer A."/>
            <person name="Rast P."/>
            <person name="Oberbeckmann S."/>
            <person name="Bunk B."/>
            <person name="Jeske O."/>
            <person name="Meyerdierks A."/>
            <person name="Storesund J.E."/>
            <person name="Kallscheuer N."/>
            <person name="Luecker S."/>
            <person name="Lage O.M."/>
            <person name="Pohl T."/>
            <person name="Merkel B.J."/>
            <person name="Hornburger P."/>
            <person name="Mueller R.-W."/>
            <person name="Bruemmer F."/>
            <person name="Labrenz M."/>
            <person name="Spormann A.M."/>
            <person name="Op den Camp H."/>
            <person name="Overmann J."/>
            <person name="Amann R."/>
            <person name="Jetten M.S.M."/>
            <person name="Mascher T."/>
            <person name="Medema M.H."/>
            <person name="Devos D.P."/>
            <person name="Kaster A.-K."/>
            <person name="Ovreas L."/>
            <person name="Rohde M."/>
            <person name="Galperin M.Y."/>
            <person name="Jogler C."/>
        </authorList>
    </citation>
    <scope>NUCLEOTIDE SEQUENCE [LARGE SCALE GENOMIC DNA]</scope>
    <source>
        <strain evidence="2 3">Spa11</strain>
    </source>
</reference>
<dbReference type="EMBL" id="CP036349">
    <property type="protein sequence ID" value="QDV76148.1"/>
    <property type="molecule type" value="Genomic_DNA"/>
</dbReference>
<feature type="transmembrane region" description="Helical" evidence="1">
    <location>
        <begin position="7"/>
        <end position="28"/>
    </location>
</feature>
<dbReference type="AlphaFoldDB" id="A0A518KED3"/>
<keyword evidence="1" id="KW-1133">Transmembrane helix</keyword>